<dbReference type="AlphaFoldDB" id="W1ID36"/>
<organism evidence="1">
    <name type="scientific">Fusarium clavum</name>
    <dbReference type="NCBI Taxonomy" id="2594811"/>
    <lineage>
        <taxon>Eukaryota</taxon>
        <taxon>Fungi</taxon>
        <taxon>Dikarya</taxon>
        <taxon>Ascomycota</taxon>
        <taxon>Pezizomycotina</taxon>
        <taxon>Sordariomycetes</taxon>
        <taxon>Hypocreomycetidae</taxon>
        <taxon>Hypocreales</taxon>
        <taxon>Nectriaceae</taxon>
        <taxon>Fusarium</taxon>
        <taxon>Fusarium incarnatum-equiseti species complex</taxon>
    </lineage>
</organism>
<feature type="non-terminal residue" evidence="1">
    <location>
        <position position="49"/>
    </location>
</feature>
<keyword evidence="1" id="KW-0496">Mitochondrion</keyword>
<accession>W1ID36</accession>
<protein>
    <submittedName>
        <fullName evidence="1">Uncharacterized protein</fullName>
    </submittedName>
</protein>
<sequence>MAHSWCVLALAGPTHQHQWPERNTRGACRNLTRREVWWGHPDEGGQWPT</sequence>
<proteinExistence type="predicted"/>
<reference evidence="1" key="1">
    <citation type="submission" date="2013-05" db="EMBL/GenBank/DDBJ databases">
        <title>Draft genome sequences of six wheat associated Fusarium spp. isolates.</title>
        <authorList>
            <person name="Moolhuijzen P.M."/>
            <person name="Manners J.M."/>
            <person name="Wilcox S."/>
            <person name="Bellgard M.I."/>
            <person name="Gardiner D.M."/>
        </authorList>
    </citation>
    <scope>NUCLEOTIDE SEQUENCE</scope>
    <source>
        <strain evidence="1">CS3069</strain>
    </source>
</reference>
<dbReference type="EMBL" id="HG321330">
    <property type="protein sequence ID" value="CEF82660.1"/>
    <property type="molecule type" value="Genomic_DNA"/>
</dbReference>
<gene>
    <name evidence="1" type="ORF">BN850_0137860</name>
</gene>
<dbReference type="EMBL" id="CBMI010005067">
    <property type="protein sequence ID" value="CDL73398.1"/>
    <property type="molecule type" value="Genomic_DNA"/>
</dbReference>
<name>W1ID36_9HYPO</name>
<evidence type="ECO:0000313" key="1">
    <source>
        <dbReference type="EMBL" id="CDL73398.1"/>
    </source>
</evidence>
<geneLocation type="mitochondrion" evidence="1"/>